<reference evidence="3" key="2">
    <citation type="submission" date="2015-06" db="UniProtKB">
        <authorList>
            <consortium name="EnsemblProtists"/>
        </authorList>
    </citation>
    <scope>IDENTIFICATION</scope>
    <source>
        <strain evidence="3">Emoy2</strain>
    </source>
</reference>
<evidence type="ECO:0000313" key="4">
    <source>
        <dbReference type="Proteomes" id="UP000011713"/>
    </source>
</evidence>
<feature type="region of interest" description="Disordered" evidence="2">
    <location>
        <begin position="170"/>
        <end position="217"/>
    </location>
</feature>
<dbReference type="EnsemblProtists" id="HpaT813035">
    <property type="protein sequence ID" value="HpaP813035"/>
    <property type="gene ID" value="HpaG813035"/>
</dbReference>
<accession>M4C1T4</accession>
<feature type="compositionally biased region" description="Polar residues" evidence="2">
    <location>
        <begin position="199"/>
        <end position="211"/>
    </location>
</feature>
<feature type="compositionally biased region" description="Low complexity" evidence="2">
    <location>
        <begin position="183"/>
        <end position="198"/>
    </location>
</feature>
<dbReference type="VEuPathDB" id="FungiDB:HpaG813035"/>
<dbReference type="InParanoid" id="M4C1T4"/>
<evidence type="ECO:0000313" key="3">
    <source>
        <dbReference type="EnsemblProtists" id="HpaP813035"/>
    </source>
</evidence>
<feature type="compositionally biased region" description="Acidic residues" evidence="2">
    <location>
        <begin position="173"/>
        <end position="182"/>
    </location>
</feature>
<dbReference type="EMBL" id="JH598104">
    <property type="status" value="NOT_ANNOTATED_CDS"/>
    <property type="molecule type" value="Genomic_DNA"/>
</dbReference>
<dbReference type="HOGENOM" id="CLU_034610_0_1_1"/>
<organism evidence="3 4">
    <name type="scientific">Hyaloperonospora arabidopsidis (strain Emoy2)</name>
    <name type="common">Downy mildew agent</name>
    <name type="synonym">Peronospora arabidopsidis</name>
    <dbReference type="NCBI Taxonomy" id="559515"/>
    <lineage>
        <taxon>Eukaryota</taxon>
        <taxon>Sar</taxon>
        <taxon>Stramenopiles</taxon>
        <taxon>Oomycota</taxon>
        <taxon>Peronosporomycetes</taxon>
        <taxon>Peronosporales</taxon>
        <taxon>Peronosporaceae</taxon>
        <taxon>Hyaloperonospora</taxon>
    </lineage>
</organism>
<sequence length="496" mass="55178">MPEPVDLHVCSHWNADDQALLDILLLSDPGETPPMQDVHMQVASSLSEVTATTAKALPVGKDEGLKSKLSAIERRVRHREVVKRAYHRNKSLRDKVKELERQLEMLSLSKHKKEIVAVVAIDHHHQQRRQYAELLTEQEELINATAKLRLLLNRRHQFAADIVAIAQRTAADSSDESDDVSDSDTATTSSTDSMATLSPLSSPVHSSTTRSPLEMAASGCEVSPLSAKHKTKLSLYIEPRPTSAGPTVTSKTPLSVTLWKQLGYKPLSFRESTALVNEIYRSVLSFSLSGKAISTGVSIMGWADKRLLDGTKLKFSLRKQFGGLNALQLMTSTWQCFSDPECIEAKFHGLMTLRILQRVDDDTIVALRESQSEDGEKLYRCVYLLFRVRTRKGYLICVQSVAPERLTDPSLARVSRDGKLVQWIELSGWFVFEPTIECGGSCGLFSQEGVRVEYGGCMDNGDYESIALLAMNTLSIAFKWESMMIGPIFTLLPSFS</sequence>
<dbReference type="Proteomes" id="UP000011713">
    <property type="component" value="Unassembled WGS sequence"/>
</dbReference>
<keyword evidence="1" id="KW-0175">Coiled coil</keyword>
<name>M4C1T4_HYAAE</name>
<keyword evidence="4" id="KW-1185">Reference proteome</keyword>
<evidence type="ECO:0000256" key="1">
    <source>
        <dbReference type="SAM" id="Coils"/>
    </source>
</evidence>
<proteinExistence type="predicted"/>
<dbReference type="AlphaFoldDB" id="M4C1T4"/>
<reference evidence="4" key="1">
    <citation type="journal article" date="2010" name="Science">
        <title>Signatures of adaptation to obligate biotrophy in the Hyaloperonospora arabidopsidis genome.</title>
        <authorList>
            <person name="Baxter L."/>
            <person name="Tripathy S."/>
            <person name="Ishaque N."/>
            <person name="Boot N."/>
            <person name="Cabral A."/>
            <person name="Kemen E."/>
            <person name="Thines M."/>
            <person name="Ah-Fong A."/>
            <person name="Anderson R."/>
            <person name="Badejoko W."/>
            <person name="Bittner-Eddy P."/>
            <person name="Boore J.L."/>
            <person name="Chibucos M.C."/>
            <person name="Coates M."/>
            <person name="Dehal P."/>
            <person name="Delehaunty K."/>
            <person name="Dong S."/>
            <person name="Downton P."/>
            <person name="Dumas B."/>
            <person name="Fabro G."/>
            <person name="Fronick C."/>
            <person name="Fuerstenberg S.I."/>
            <person name="Fulton L."/>
            <person name="Gaulin E."/>
            <person name="Govers F."/>
            <person name="Hughes L."/>
            <person name="Humphray S."/>
            <person name="Jiang R.H."/>
            <person name="Judelson H."/>
            <person name="Kamoun S."/>
            <person name="Kyung K."/>
            <person name="Meijer H."/>
            <person name="Minx P."/>
            <person name="Morris P."/>
            <person name="Nelson J."/>
            <person name="Phuntumart V."/>
            <person name="Qutob D."/>
            <person name="Rehmany A."/>
            <person name="Rougon-Cardoso A."/>
            <person name="Ryden P."/>
            <person name="Torto-Alalibo T."/>
            <person name="Studholme D."/>
            <person name="Wang Y."/>
            <person name="Win J."/>
            <person name="Wood J."/>
            <person name="Clifton S.W."/>
            <person name="Rogers J."/>
            <person name="Van den Ackerveken G."/>
            <person name="Jones J.D."/>
            <person name="McDowell J.M."/>
            <person name="Beynon J."/>
            <person name="Tyler B.M."/>
        </authorList>
    </citation>
    <scope>NUCLEOTIDE SEQUENCE [LARGE SCALE GENOMIC DNA]</scope>
    <source>
        <strain evidence="4">Emoy2</strain>
    </source>
</reference>
<evidence type="ECO:0008006" key="5">
    <source>
        <dbReference type="Google" id="ProtNLM"/>
    </source>
</evidence>
<dbReference type="eggNOG" id="ENOG502QXBN">
    <property type="taxonomic scope" value="Eukaryota"/>
</dbReference>
<feature type="coiled-coil region" evidence="1">
    <location>
        <begin position="82"/>
        <end position="109"/>
    </location>
</feature>
<protein>
    <recommendedName>
        <fullName evidence="5">BZIP domain-containing protein</fullName>
    </recommendedName>
</protein>
<evidence type="ECO:0000256" key="2">
    <source>
        <dbReference type="SAM" id="MobiDB-lite"/>
    </source>
</evidence>
<dbReference type="OMA" id="RCVYLLF"/>